<name>A0A543CSM3_9ACTN</name>
<accession>A0A543CSM3</accession>
<dbReference type="Proteomes" id="UP000316096">
    <property type="component" value="Unassembled WGS sequence"/>
</dbReference>
<keyword evidence="3" id="KW-1185">Reference proteome</keyword>
<keyword evidence="1" id="KW-0472">Membrane</keyword>
<keyword evidence="1" id="KW-1133">Transmembrane helix</keyword>
<dbReference type="AlphaFoldDB" id="A0A543CSM3"/>
<comment type="caution">
    <text evidence="2">The sequence shown here is derived from an EMBL/GenBank/DDBJ whole genome shotgun (WGS) entry which is preliminary data.</text>
</comment>
<sequence>MTRDRLVAALKPTALDEVPMDDTDDMDVRISAIIATPRPDAARERRVPRKRLLLAATGAVTVTVTAAAAAIVAVAAGGHDDAPARIGPAKVQAAALSFTRRSGHLIVTVKDPVADPARYKKEFAAHGLNIDLRLMPSSPKNVGSVLFLEDDGDGQVKTITAKGRCGTDTCSVGIKVPLTYKAFVRVVFGRPARPGEQYETGPGDTPGEGVGLSNVKGRTVADVLAEARRRHIGTISYRYEDGPNTPRQNVLTADQVKSYWYVHDAVAGGDGLVIMFVGPRPTNH</sequence>
<dbReference type="EMBL" id="VFOZ01000001">
    <property type="protein sequence ID" value="TQM00117.1"/>
    <property type="molecule type" value="Genomic_DNA"/>
</dbReference>
<dbReference type="OrthoDB" id="3826074at2"/>
<keyword evidence="1" id="KW-0812">Transmembrane</keyword>
<protein>
    <submittedName>
        <fullName evidence="2">Uncharacterized protein</fullName>
    </submittedName>
</protein>
<gene>
    <name evidence="2" type="ORF">FB559_5823</name>
</gene>
<evidence type="ECO:0000313" key="3">
    <source>
        <dbReference type="Proteomes" id="UP000316096"/>
    </source>
</evidence>
<evidence type="ECO:0000256" key="1">
    <source>
        <dbReference type="SAM" id="Phobius"/>
    </source>
</evidence>
<reference evidence="2 3" key="1">
    <citation type="submission" date="2019-06" db="EMBL/GenBank/DDBJ databases">
        <title>Sequencing the genomes of 1000 actinobacteria strains.</title>
        <authorList>
            <person name="Klenk H.-P."/>
        </authorList>
    </citation>
    <scope>NUCLEOTIDE SEQUENCE [LARGE SCALE GENOMIC DNA]</scope>
    <source>
        <strain evidence="2 3">DSM 102200</strain>
    </source>
</reference>
<evidence type="ECO:0000313" key="2">
    <source>
        <dbReference type="EMBL" id="TQM00117.1"/>
    </source>
</evidence>
<organism evidence="2 3">
    <name type="scientific">Actinoallomurus bryophytorum</name>
    <dbReference type="NCBI Taxonomy" id="1490222"/>
    <lineage>
        <taxon>Bacteria</taxon>
        <taxon>Bacillati</taxon>
        <taxon>Actinomycetota</taxon>
        <taxon>Actinomycetes</taxon>
        <taxon>Streptosporangiales</taxon>
        <taxon>Thermomonosporaceae</taxon>
        <taxon>Actinoallomurus</taxon>
    </lineage>
</organism>
<proteinExistence type="predicted"/>
<dbReference type="RefSeq" id="WP_141959431.1">
    <property type="nucleotide sequence ID" value="NZ_VFOZ01000001.1"/>
</dbReference>
<feature type="transmembrane region" description="Helical" evidence="1">
    <location>
        <begin position="52"/>
        <end position="76"/>
    </location>
</feature>